<dbReference type="InterPro" id="IPR027417">
    <property type="entry name" value="P-loop_NTPase"/>
</dbReference>
<dbReference type="SUPFAM" id="SSF52540">
    <property type="entry name" value="P-loop containing nucleoside triphosphate hydrolases"/>
    <property type="match status" value="1"/>
</dbReference>
<reference evidence="2 3" key="1">
    <citation type="journal article" date="2019" name="Commun. Biol.">
        <title>The bagworm genome reveals a unique fibroin gene that provides high tensile strength.</title>
        <authorList>
            <person name="Kono N."/>
            <person name="Nakamura H."/>
            <person name="Ohtoshi R."/>
            <person name="Tomita M."/>
            <person name="Numata K."/>
            <person name="Arakawa K."/>
        </authorList>
    </citation>
    <scope>NUCLEOTIDE SEQUENCE [LARGE SCALE GENOMIC DNA]</scope>
</reference>
<feature type="domain" description="DNA2/NAM7 helicase-like C-terminal" evidence="1">
    <location>
        <begin position="109"/>
        <end position="155"/>
    </location>
</feature>
<evidence type="ECO:0000313" key="2">
    <source>
        <dbReference type="EMBL" id="GBP93895.1"/>
    </source>
</evidence>
<comment type="caution">
    <text evidence="2">The sequence shown here is derived from an EMBL/GenBank/DDBJ whole genome shotgun (WGS) entry which is preliminary data.</text>
</comment>
<dbReference type="Pfam" id="PF13087">
    <property type="entry name" value="AAA_12"/>
    <property type="match status" value="1"/>
</dbReference>
<dbReference type="AlphaFoldDB" id="A0A4C2A4I5"/>
<proteinExistence type="predicted"/>
<accession>A0A4C2A4I5</accession>
<organism evidence="2 3">
    <name type="scientific">Eumeta variegata</name>
    <name type="common">Bagworm moth</name>
    <name type="synonym">Eumeta japonica</name>
    <dbReference type="NCBI Taxonomy" id="151549"/>
    <lineage>
        <taxon>Eukaryota</taxon>
        <taxon>Metazoa</taxon>
        <taxon>Ecdysozoa</taxon>
        <taxon>Arthropoda</taxon>
        <taxon>Hexapoda</taxon>
        <taxon>Insecta</taxon>
        <taxon>Pterygota</taxon>
        <taxon>Neoptera</taxon>
        <taxon>Endopterygota</taxon>
        <taxon>Lepidoptera</taxon>
        <taxon>Glossata</taxon>
        <taxon>Ditrysia</taxon>
        <taxon>Tineoidea</taxon>
        <taxon>Psychidae</taxon>
        <taxon>Oiketicinae</taxon>
        <taxon>Eumeta</taxon>
    </lineage>
</organism>
<keyword evidence="3" id="KW-1185">Reference proteome</keyword>
<dbReference type="Proteomes" id="UP000299102">
    <property type="component" value="Unassembled WGS sequence"/>
</dbReference>
<evidence type="ECO:0000259" key="1">
    <source>
        <dbReference type="Pfam" id="PF13087"/>
    </source>
</evidence>
<name>A0A4C2A4I5_EUMVA</name>
<evidence type="ECO:0000313" key="3">
    <source>
        <dbReference type="Proteomes" id="UP000299102"/>
    </source>
</evidence>
<dbReference type="EMBL" id="BGZK01002433">
    <property type="protein sequence ID" value="GBP93895.1"/>
    <property type="molecule type" value="Genomic_DNA"/>
</dbReference>
<sequence length="161" mass="18606">MDCVLVHQRRMQSRGSLPMMEFFSGEQHCTRPDSLRLLPYRPAFIVISLAPSSIRIQRQTASYGRLSGPSASVVIWSKESNYNLKKGKWRKRPSALSSLLIIKVVDIQERSLMERLMEAARATDTSHLVMLRNNYRSHPDILRIPNSLFYNDRLRVSIALY</sequence>
<dbReference type="InterPro" id="IPR041679">
    <property type="entry name" value="DNA2/NAM7-like_C"/>
</dbReference>
<dbReference type="OrthoDB" id="6513042at2759"/>
<gene>
    <name evidence="2" type="ORF">EVAR_85325_1</name>
</gene>
<protein>
    <recommendedName>
        <fullName evidence="1">DNA2/NAM7 helicase-like C-terminal domain-containing protein</fullName>
    </recommendedName>
</protein>